<gene>
    <name evidence="1" type="ORF">MW7_011430</name>
</gene>
<dbReference type="EMBL" id="AKCV02000020">
    <property type="protein sequence ID" value="TMS57762.1"/>
    <property type="molecule type" value="Genomic_DNA"/>
</dbReference>
<comment type="caution">
    <text evidence="1">The sequence shown here is derived from an EMBL/GenBank/DDBJ whole genome shotgun (WGS) entry which is preliminary data.</text>
</comment>
<keyword evidence="2" id="KW-1185">Reference proteome</keyword>
<proteinExistence type="predicted"/>
<evidence type="ECO:0000313" key="2">
    <source>
        <dbReference type="Proteomes" id="UP000004277"/>
    </source>
</evidence>
<sequence>MHKPKKQCHDCMQCSAHNVNNEETCMQSNPFFPPASSSPSDPMPSRRSLLRHGGGLALAAAMASLGLPAHAQSRYPTRPLRMVIAFPPAGATDILARIIAQGMTSQLGQSVVVENKPGAGGMIGLDAGAKAPADGYNLFLCALTNQAIAGHLYPKATSDITRDFEPIALLANGAHILNVHPSVPAKTLPEFITWLKANDGKINYASQGNGTLSHLEAELLQQRAGVTAVHVPYRGSSQALPDLISGKVSFMFDSVAASQPFVKTGQLRQLAVATSKRVPIYPDLPTVAEAGLPGYDADNWFGLYAPKGTPADVRARLGEVLEKVLADAAVIDSLQQKGYVVTYGDARRLATVTASDRAKWGTVIKTANVSL</sequence>
<reference evidence="1" key="1">
    <citation type="submission" date="2019-05" db="EMBL/GenBank/DDBJ databases">
        <title>Revised genome assembly of Burkholderiaceae (previously Ralstonia) sp. PBA.</title>
        <authorList>
            <person name="Gan H.M."/>
        </authorList>
    </citation>
    <scope>NUCLEOTIDE SEQUENCE</scope>
    <source>
        <strain evidence="1">PBA</strain>
    </source>
</reference>
<protein>
    <submittedName>
        <fullName evidence="1">Tripartite tricarboxylate transporter substrate binding protein</fullName>
    </submittedName>
</protein>
<dbReference type="Proteomes" id="UP000004277">
    <property type="component" value="Unassembled WGS sequence"/>
</dbReference>
<evidence type="ECO:0000313" key="1">
    <source>
        <dbReference type="EMBL" id="TMS57762.1"/>
    </source>
</evidence>
<accession>A0ACD3SNG1</accession>
<organism evidence="1 2">
    <name type="scientific">Imbroritus primus</name>
    <dbReference type="NCBI Taxonomy" id="3058603"/>
    <lineage>
        <taxon>Bacteria</taxon>
        <taxon>Pseudomonadati</taxon>
        <taxon>Pseudomonadota</taxon>
        <taxon>Betaproteobacteria</taxon>
        <taxon>Burkholderiales</taxon>
        <taxon>Burkholderiaceae</taxon>
        <taxon>Imbroritus</taxon>
    </lineage>
</organism>
<name>A0ACD3SNG1_9BURK</name>